<keyword evidence="2" id="KW-0378">Hydrolase</keyword>
<dbReference type="InterPro" id="IPR053145">
    <property type="entry name" value="AB_hydrolase_Est10"/>
</dbReference>
<evidence type="ECO:0000259" key="1">
    <source>
        <dbReference type="Pfam" id="PF12146"/>
    </source>
</evidence>
<reference evidence="2 3" key="1">
    <citation type="journal article" date="2018" name="Arch. Microbiol.">
        <title>Hymenobacter segetis sp. nov., isolated from soil.</title>
        <authorList>
            <person name="Ten L.N."/>
            <person name="Lim S.J."/>
            <person name="Kim B.O."/>
            <person name="Kang I.K."/>
            <person name="Jung H.Y."/>
        </authorList>
    </citation>
    <scope>NUCLEOTIDE SEQUENCE [LARGE SCALE GENOMIC DNA]</scope>
    <source>
        <strain evidence="2 3">S7-3-11</strain>
    </source>
</reference>
<protein>
    <submittedName>
        <fullName evidence="2">Alpha/beta hydrolase</fullName>
    </submittedName>
</protein>
<dbReference type="Proteomes" id="UP001479606">
    <property type="component" value="Unassembled WGS sequence"/>
</dbReference>
<proteinExistence type="predicted"/>
<dbReference type="Pfam" id="PF12146">
    <property type="entry name" value="Hydrolase_4"/>
    <property type="match status" value="1"/>
</dbReference>
<organism evidence="2 3">
    <name type="scientific">Hymenobacter segetis</name>
    <dbReference type="NCBI Taxonomy" id="2025509"/>
    <lineage>
        <taxon>Bacteria</taxon>
        <taxon>Pseudomonadati</taxon>
        <taxon>Bacteroidota</taxon>
        <taxon>Cytophagia</taxon>
        <taxon>Cytophagales</taxon>
        <taxon>Hymenobacteraceae</taxon>
        <taxon>Hymenobacter</taxon>
    </lineage>
</organism>
<name>A0ABU9M235_9BACT</name>
<dbReference type="InterPro" id="IPR029058">
    <property type="entry name" value="AB_hydrolase_fold"/>
</dbReference>
<keyword evidence="3" id="KW-1185">Reference proteome</keyword>
<dbReference type="PANTHER" id="PTHR43265">
    <property type="entry name" value="ESTERASE ESTD"/>
    <property type="match status" value="1"/>
</dbReference>
<comment type="caution">
    <text evidence="2">The sequence shown here is derived from an EMBL/GenBank/DDBJ whole genome shotgun (WGS) entry which is preliminary data.</text>
</comment>
<evidence type="ECO:0000313" key="2">
    <source>
        <dbReference type="EMBL" id="MEL5996850.1"/>
    </source>
</evidence>
<accession>A0ABU9M235</accession>
<dbReference type="Gene3D" id="3.40.50.1820">
    <property type="entry name" value="alpha/beta hydrolase"/>
    <property type="match status" value="1"/>
</dbReference>
<evidence type="ECO:0000313" key="3">
    <source>
        <dbReference type="Proteomes" id="UP001479606"/>
    </source>
</evidence>
<gene>
    <name evidence="2" type="ORF">AAFH49_21750</name>
</gene>
<dbReference type="RefSeq" id="WP_342301521.1">
    <property type="nucleotide sequence ID" value="NZ_JBCEVZ010000102.1"/>
</dbReference>
<dbReference type="SUPFAM" id="SSF53474">
    <property type="entry name" value="alpha/beta-Hydrolases"/>
    <property type="match status" value="1"/>
</dbReference>
<sequence length="520" mass="54603">MNINYLLTKIIGLTVVSTLSLATIKAAPIGTGQMLGQWAGALPVPGGSRQVFISVSAQADGTPTAVLRMDAGRLHNSPMRVVSTADSVVFYADKAGCRFAGQPVANGQRLRGQWQQPGFRAMLVLDRVAADKTAEASIALAPFKEAPAYKTEEVHVSSPSSPSPEIGLGGTLRLPTGTGPFPAVVLLPDVNTPESATGDYSLLNALADYLTRQGVAVLRLDDRGTGRSVGVSAATAGTQLVADAQSAMAYLRAKPGIDPLRVGLLGHGEGANVALLAGAQAPAPAFLVALGAAGVNGQELLARQTSLVNQPGEPDTAQIKWAATAAQAMAVARREAKQQLATGANPAQTQLRIAQEQLRLTTEARKRNDALYKRQYALLEIIRQTSDNAQAQAIVANMLKQIYPSLTSAAAQARAGQLTSPWYRSFLTFNPQAELAKVACPTLLLHGTADTQVQLAANLPALEKGLKANKRVNVQKLDGLNHEFQAPLSEQALAAGTTVRPTAATDALETVGEWVMQQVK</sequence>
<dbReference type="PANTHER" id="PTHR43265:SF1">
    <property type="entry name" value="ESTERASE ESTD"/>
    <property type="match status" value="1"/>
</dbReference>
<dbReference type="InterPro" id="IPR022742">
    <property type="entry name" value="Hydrolase_4"/>
</dbReference>
<dbReference type="EMBL" id="JBCEVZ010000102">
    <property type="protein sequence ID" value="MEL5996850.1"/>
    <property type="molecule type" value="Genomic_DNA"/>
</dbReference>
<dbReference type="GO" id="GO:0016787">
    <property type="term" value="F:hydrolase activity"/>
    <property type="evidence" value="ECO:0007669"/>
    <property type="project" value="UniProtKB-KW"/>
</dbReference>
<feature type="domain" description="Serine aminopeptidase S33" evidence="1">
    <location>
        <begin position="203"/>
        <end position="483"/>
    </location>
</feature>